<accession>A0AAD4N6S3</accession>
<evidence type="ECO:0000313" key="2">
    <source>
        <dbReference type="Proteomes" id="UP001201812"/>
    </source>
</evidence>
<proteinExistence type="predicted"/>
<comment type="caution">
    <text evidence="1">The sequence shown here is derived from an EMBL/GenBank/DDBJ whole genome shotgun (WGS) entry which is preliminary data.</text>
</comment>
<reference evidence="1" key="1">
    <citation type="submission" date="2022-01" db="EMBL/GenBank/DDBJ databases">
        <title>Genome Sequence Resource for Two Populations of Ditylenchus destructor, the Migratory Endoparasitic Phytonematode.</title>
        <authorList>
            <person name="Zhang H."/>
            <person name="Lin R."/>
            <person name="Xie B."/>
        </authorList>
    </citation>
    <scope>NUCLEOTIDE SEQUENCE</scope>
    <source>
        <strain evidence="1">BazhouSP</strain>
    </source>
</reference>
<organism evidence="1 2">
    <name type="scientific">Ditylenchus destructor</name>
    <dbReference type="NCBI Taxonomy" id="166010"/>
    <lineage>
        <taxon>Eukaryota</taxon>
        <taxon>Metazoa</taxon>
        <taxon>Ecdysozoa</taxon>
        <taxon>Nematoda</taxon>
        <taxon>Chromadorea</taxon>
        <taxon>Rhabditida</taxon>
        <taxon>Tylenchina</taxon>
        <taxon>Tylenchomorpha</taxon>
        <taxon>Sphaerularioidea</taxon>
        <taxon>Anguinidae</taxon>
        <taxon>Anguininae</taxon>
        <taxon>Ditylenchus</taxon>
    </lineage>
</organism>
<evidence type="ECO:0000313" key="1">
    <source>
        <dbReference type="EMBL" id="KAI1716563.1"/>
    </source>
</evidence>
<keyword evidence="2" id="KW-1185">Reference proteome</keyword>
<protein>
    <submittedName>
        <fullName evidence="1">Uncharacterized protein</fullName>
    </submittedName>
</protein>
<gene>
    <name evidence="1" type="ORF">DdX_07626</name>
</gene>
<dbReference type="EMBL" id="JAKKPZ010000010">
    <property type="protein sequence ID" value="KAI1716563.1"/>
    <property type="molecule type" value="Genomic_DNA"/>
</dbReference>
<dbReference type="Proteomes" id="UP001201812">
    <property type="component" value="Unassembled WGS sequence"/>
</dbReference>
<name>A0AAD4N6S3_9BILA</name>
<sequence length="189" mass="20683">MGAWIHYPESILFLKQTNTPPRLHDGPPLTSSCSQMGRRVTESRPMETLTIIICLKSTVVPQFGEKDGDGQSKVSDSKHYGAGLCHIAAPPPFELYWPVRLFHDANMQVQAGLSSLYSRYLWLFPPAPSQRAKRTGSAKDTANCREQATLMPLAAGKLLLFGSSFPTGPSGEGFSLPQIFCSANIWVTA</sequence>
<dbReference type="AlphaFoldDB" id="A0AAD4N6S3"/>